<sequence>MQRYIGTTTIRESPLLVSAFSNTTNPVPGTLYLSPKGHSFSVCEDMNPRLQALYGDAFLPDQGEGGPAGVGTVSFINDLRVDVVEHHVMVSLGFPFEKLDFRVYEHHGVNNEGMWMLKTIPKDPDNELSKHLFVSVRTGFFVRSETEQSNIKSQMWLLPTDPVSAITQQKYESVALLRDSWAWVHVVEFFIGFDLLINLFLLVVVSYHNLRAGVLWLGDSFVAVSSTFLVRGALVVLSVYVDKMWAIVEFCTYDASDVAAIEKISIYESIARADLMSLYLCACGVIGILCRERVDPVVAMISFELGYAYRQQMLTWVPAVLKAVNEYANEVFLFTMQEAINGQENISPMELRTTTEITSSAKVIATVLAPFMWSLLLIVVYIIAVKIYWRVYPEKLLILRSGNTSNTGKSDNEDALLAQKRQYTLFEVATGAQLESRFGLMSHYITCVFVKGTKYASADGIYSNGFLIANSKFLVQARDIWWIVLMKALQARVTNVYVYELKGTSVQQKARLVYPDTLSWSDLVHINITILT</sequence>
<protein>
    <recommendedName>
        <fullName evidence="4">Transmembrane protein</fullName>
    </recommendedName>
</protein>
<evidence type="ECO:0000313" key="3">
    <source>
        <dbReference type="Proteomes" id="UP000019132"/>
    </source>
</evidence>
<dbReference type="EMBL" id="GL376596">
    <property type="status" value="NOT_ANNOTATED_CDS"/>
    <property type="molecule type" value="Genomic_DNA"/>
</dbReference>
<organism evidence="2 3">
    <name type="scientific">Globisporangium ultimum (strain ATCC 200006 / CBS 805.95 / DAOM BR144)</name>
    <name type="common">Pythium ultimum</name>
    <dbReference type="NCBI Taxonomy" id="431595"/>
    <lineage>
        <taxon>Eukaryota</taxon>
        <taxon>Sar</taxon>
        <taxon>Stramenopiles</taxon>
        <taxon>Oomycota</taxon>
        <taxon>Peronosporomycetes</taxon>
        <taxon>Pythiales</taxon>
        <taxon>Pythiaceae</taxon>
        <taxon>Globisporangium</taxon>
    </lineage>
</organism>
<dbReference type="InParanoid" id="K3X070"/>
<accession>K3X070</accession>
<dbReference type="HOGENOM" id="CLU_014069_0_0_1"/>
<keyword evidence="1" id="KW-0472">Membrane</keyword>
<reference evidence="3" key="1">
    <citation type="journal article" date="2010" name="Genome Biol.">
        <title>Genome sequence of the necrotrophic plant pathogen Pythium ultimum reveals original pathogenicity mechanisms and effector repertoire.</title>
        <authorList>
            <person name="Levesque C.A."/>
            <person name="Brouwer H."/>
            <person name="Cano L."/>
            <person name="Hamilton J.P."/>
            <person name="Holt C."/>
            <person name="Huitema E."/>
            <person name="Raffaele S."/>
            <person name="Robideau G.P."/>
            <person name="Thines M."/>
            <person name="Win J."/>
            <person name="Zerillo M.M."/>
            <person name="Beakes G.W."/>
            <person name="Boore J.L."/>
            <person name="Busam D."/>
            <person name="Dumas B."/>
            <person name="Ferriera S."/>
            <person name="Fuerstenberg S.I."/>
            <person name="Gachon C.M."/>
            <person name="Gaulin E."/>
            <person name="Govers F."/>
            <person name="Grenville-Briggs L."/>
            <person name="Horner N."/>
            <person name="Hostetler J."/>
            <person name="Jiang R.H."/>
            <person name="Johnson J."/>
            <person name="Krajaejun T."/>
            <person name="Lin H."/>
            <person name="Meijer H.J."/>
            <person name="Moore B."/>
            <person name="Morris P."/>
            <person name="Phuntmart V."/>
            <person name="Puiu D."/>
            <person name="Shetty J."/>
            <person name="Stajich J.E."/>
            <person name="Tripathy S."/>
            <person name="Wawra S."/>
            <person name="van West P."/>
            <person name="Whitty B.R."/>
            <person name="Coutinho P.M."/>
            <person name="Henrissat B."/>
            <person name="Martin F."/>
            <person name="Thomas P.D."/>
            <person name="Tyler B.M."/>
            <person name="De Vries R.P."/>
            <person name="Kamoun S."/>
            <person name="Yandell M."/>
            <person name="Tisserat N."/>
            <person name="Buell C.R."/>
        </authorList>
    </citation>
    <scope>NUCLEOTIDE SEQUENCE</scope>
    <source>
        <strain evidence="3">DAOM:BR144</strain>
    </source>
</reference>
<keyword evidence="3" id="KW-1185">Reference proteome</keyword>
<feature type="transmembrane region" description="Helical" evidence="1">
    <location>
        <begin position="363"/>
        <end position="389"/>
    </location>
</feature>
<feature type="transmembrane region" description="Helical" evidence="1">
    <location>
        <begin position="220"/>
        <end position="241"/>
    </location>
</feature>
<keyword evidence="1" id="KW-0812">Transmembrane</keyword>
<dbReference type="Proteomes" id="UP000019132">
    <property type="component" value="Unassembled WGS sequence"/>
</dbReference>
<dbReference type="VEuPathDB" id="FungiDB:PYU1_G010596"/>
<reference evidence="3" key="2">
    <citation type="submission" date="2010-04" db="EMBL/GenBank/DDBJ databases">
        <authorList>
            <person name="Buell R."/>
            <person name="Hamilton J."/>
            <person name="Hostetler J."/>
        </authorList>
    </citation>
    <scope>NUCLEOTIDE SEQUENCE [LARGE SCALE GENOMIC DNA]</scope>
    <source>
        <strain evidence="3">DAOM:BR144</strain>
    </source>
</reference>
<name>K3X070_GLOUD</name>
<evidence type="ECO:0000313" key="2">
    <source>
        <dbReference type="EnsemblProtists" id="PYU1_T010619"/>
    </source>
</evidence>
<evidence type="ECO:0008006" key="4">
    <source>
        <dbReference type="Google" id="ProtNLM"/>
    </source>
</evidence>
<proteinExistence type="predicted"/>
<dbReference type="AlphaFoldDB" id="K3X070"/>
<feature type="transmembrane region" description="Helical" evidence="1">
    <location>
        <begin position="186"/>
        <end position="208"/>
    </location>
</feature>
<dbReference type="OMA" id="TILAWWI"/>
<dbReference type="eggNOG" id="ENOG502SIAN">
    <property type="taxonomic scope" value="Eukaryota"/>
</dbReference>
<evidence type="ECO:0000256" key="1">
    <source>
        <dbReference type="SAM" id="Phobius"/>
    </source>
</evidence>
<dbReference type="EnsemblProtists" id="PYU1_T010619">
    <property type="protein sequence ID" value="PYU1_T010619"/>
    <property type="gene ID" value="PYU1_G010596"/>
</dbReference>
<reference evidence="2" key="3">
    <citation type="submission" date="2015-02" db="UniProtKB">
        <authorList>
            <consortium name="EnsemblProtists"/>
        </authorList>
    </citation>
    <scope>IDENTIFICATION</scope>
    <source>
        <strain evidence="2">DAOM BR144</strain>
    </source>
</reference>
<keyword evidence="1" id="KW-1133">Transmembrane helix</keyword>